<organism evidence="2 3">
    <name type="scientific">Megamonas hypermegale</name>
    <dbReference type="NCBI Taxonomy" id="158847"/>
    <lineage>
        <taxon>Bacteria</taxon>
        <taxon>Bacillati</taxon>
        <taxon>Bacillota</taxon>
        <taxon>Negativicutes</taxon>
        <taxon>Selenomonadales</taxon>
        <taxon>Selenomonadaceae</taxon>
        <taxon>Megamonas</taxon>
    </lineage>
</organism>
<reference evidence="2 3" key="1">
    <citation type="submission" date="2018-06" db="EMBL/GenBank/DDBJ databases">
        <authorList>
            <consortium name="Pathogen Informatics"/>
            <person name="Doyle S."/>
        </authorList>
    </citation>
    <scope>NUCLEOTIDE SEQUENCE [LARGE SCALE GENOMIC DNA]</scope>
    <source>
        <strain evidence="2 3">NCTC10571</strain>
    </source>
</reference>
<sequence>MKMKKYLKFMFAICVLLVPFFITSNNTGEASAVQVPQAVQDMKDNYKKSVKDVKVSGMIEEINTRNGVYRACVYYPTGMDLTYSPCLKAGDSWIQTILAY</sequence>
<accession>A0A378NQQ3</accession>
<evidence type="ECO:0000256" key="1">
    <source>
        <dbReference type="SAM" id="SignalP"/>
    </source>
</evidence>
<dbReference type="AlphaFoldDB" id="A0A378NQQ3"/>
<feature type="signal peptide" evidence="1">
    <location>
        <begin position="1"/>
        <end position="24"/>
    </location>
</feature>
<feature type="chain" id="PRO_5039574075" evidence="1">
    <location>
        <begin position="25"/>
        <end position="100"/>
    </location>
</feature>
<evidence type="ECO:0000313" key="2">
    <source>
        <dbReference type="EMBL" id="STY70672.1"/>
    </source>
</evidence>
<keyword evidence="1" id="KW-0732">Signal</keyword>
<protein>
    <submittedName>
        <fullName evidence="2">Uncharacterized protein</fullName>
    </submittedName>
</protein>
<name>A0A378NQQ3_9FIRM</name>
<proteinExistence type="predicted"/>
<evidence type="ECO:0000313" key="3">
    <source>
        <dbReference type="Proteomes" id="UP000255234"/>
    </source>
</evidence>
<dbReference type="EMBL" id="UGPP01000001">
    <property type="protein sequence ID" value="STY70672.1"/>
    <property type="molecule type" value="Genomic_DNA"/>
</dbReference>
<gene>
    <name evidence="2" type="ORF">NCTC10571_00814</name>
</gene>
<dbReference type="Proteomes" id="UP000255234">
    <property type="component" value="Unassembled WGS sequence"/>
</dbReference>